<sequence>MWFNSFPPLGDVFRHYGENGGYGARTQTSAAFFEHANLAARQPVFPFSEDVLGSHGVATIETIAVKDLQEV</sequence>
<accession>A0A7R9D508</accession>
<name>A0A7R9D508_TIMPO</name>
<evidence type="ECO:0000313" key="1">
    <source>
        <dbReference type="EMBL" id="CAD7408234.1"/>
    </source>
</evidence>
<dbReference type="AlphaFoldDB" id="A0A7R9D508"/>
<proteinExistence type="predicted"/>
<organism evidence="1">
    <name type="scientific">Timema poppense</name>
    <name type="common">Walking stick</name>
    <dbReference type="NCBI Taxonomy" id="170557"/>
    <lineage>
        <taxon>Eukaryota</taxon>
        <taxon>Metazoa</taxon>
        <taxon>Ecdysozoa</taxon>
        <taxon>Arthropoda</taxon>
        <taxon>Hexapoda</taxon>
        <taxon>Insecta</taxon>
        <taxon>Pterygota</taxon>
        <taxon>Neoptera</taxon>
        <taxon>Polyneoptera</taxon>
        <taxon>Phasmatodea</taxon>
        <taxon>Timematodea</taxon>
        <taxon>Timematoidea</taxon>
        <taxon>Timematidae</taxon>
        <taxon>Timema</taxon>
    </lineage>
</organism>
<reference evidence="1" key="1">
    <citation type="submission" date="2020-11" db="EMBL/GenBank/DDBJ databases">
        <authorList>
            <person name="Tran Van P."/>
        </authorList>
    </citation>
    <scope>NUCLEOTIDE SEQUENCE</scope>
</reference>
<protein>
    <submittedName>
        <fullName evidence="1">Uncharacterized protein</fullName>
    </submittedName>
</protein>
<gene>
    <name evidence="1" type="ORF">TPSB3V08_LOCUS6255</name>
</gene>
<dbReference type="EMBL" id="OD003601">
    <property type="protein sequence ID" value="CAD7408234.1"/>
    <property type="molecule type" value="Genomic_DNA"/>
</dbReference>